<dbReference type="EMBL" id="JADBGQ010000002">
    <property type="protein sequence ID" value="KAG5410694.1"/>
    <property type="molecule type" value="Genomic_DNA"/>
</dbReference>
<evidence type="ECO:0000313" key="2">
    <source>
        <dbReference type="EMBL" id="KAG5410690.1"/>
    </source>
</evidence>
<name>A0ABQ7NIL0_BRACM</name>
<dbReference type="EMBL" id="JADBGQ010000002">
    <property type="protein sequence ID" value="KAG5410690.1"/>
    <property type="molecule type" value="Genomic_DNA"/>
</dbReference>
<keyword evidence="1" id="KW-0732">Signal</keyword>
<feature type="signal peptide" evidence="1">
    <location>
        <begin position="1"/>
        <end position="25"/>
    </location>
</feature>
<gene>
    <name evidence="3" type="primary">A02g506820.1_BraROA</name>
    <name evidence="2" type="synonym">A02g506780.1_BraROA</name>
    <name evidence="2" type="ORF">IGI04_007009</name>
    <name evidence="3" type="ORF">IGI04_007013</name>
</gene>
<evidence type="ECO:0000313" key="3">
    <source>
        <dbReference type="EMBL" id="KAG5410694.1"/>
    </source>
</evidence>
<sequence>MGLGLGIRPTLCLFSVFLCVSGCRRKPWRACKGTDLPSLYRRRGGYFLTIAFLRPRLIAHAHDPTTRALQPIGTHGSSTWPGHCPDPNQLPKTRTLSPAEFLMPLTLLPGYDTLVFGPYDHTGAPPRTAVRPDDPIQNRGHDRRQHFLGDRFTGRDGVTQGEGLGSWGLDWILPGGRKNRRTCTGDVAHLDITILLDIAGRRHLGGEKFLRENAMGT</sequence>
<evidence type="ECO:0000313" key="4">
    <source>
        <dbReference type="Proteomes" id="UP000823674"/>
    </source>
</evidence>
<evidence type="ECO:0000256" key="1">
    <source>
        <dbReference type="SAM" id="SignalP"/>
    </source>
</evidence>
<keyword evidence="4" id="KW-1185">Reference proteome</keyword>
<accession>A0ABQ7NIL0</accession>
<evidence type="ECO:0008006" key="5">
    <source>
        <dbReference type="Google" id="ProtNLM"/>
    </source>
</evidence>
<dbReference type="Proteomes" id="UP000823674">
    <property type="component" value="Chromosome A02"/>
</dbReference>
<feature type="chain" id="PRO_5045030094" description="Secreted protein" evidence="1">
    <location>
        <begin position="26"/>
        <end position="217"/>
    </location>
</feature>
<comment type="caution">
    <text evidence="3">The sequence shown here is derived from an EMBL/GenBank/DDBJ whole genome shotgun (WGS) entry which is preliminary data.</text>
</comment>
<organism evidence="3 4">
    <name type="scientific">Brassica rapa subsp. trilocularis</name>
    <dbReference type="NCBI Taxonomy" id="1813537"/>
    <lineage>
        <taxon>Eukaryota</taxon>
        <taxon>Viridiplantae</taxon>
        <taxon>Streptophyta</taxon>
        <taxon>Embryophyta</taxon>
        <taxon>Tracheophyta</taxon>
        <taxon>Spermatophyta</taxon>
        <taxon>Magnoliopsida</taxon>
        <taxon>eudicotyledons</taxon>
        <taxon>Gunneridae</taxon>
        <taxon>Pentapetalae</taxon>
        <taxon>rosids</taxon>
        <taxon>malvids</taxon>
        <taxon>Brassicales</taxon>
        <taxon>Brassicaceae</taxon>
        <taxon>Brassiceae</taxon>
        <taxon>Brassica</taxon>
    </lineage>
</organism>
<reference evidence="3 4" key="1">
    <citation type="submission" date="2021-03" db="EMBL/GenBank/DDBJ databases">
        <authorList>
            <person name="King G.J."/>
            <person name="Bancroft I."/>
            <person name="Baten A."/>
            <person name="Bloomfield J."/>
            <person name="Borpatragohain P."/>
            <person name="He Z."/>
            <person name="Irish N."/>
            <person name="Irwin J."/>
            <person name="Liu K."/>
            <person name="Mauleon R.P."/>
            <person name="Moore J."/>
            <person name="Morris R."/>
            <person name="Ostergaard L."/>
            <person name="Wang B."/>
            <person name="Wells R."/>
        </authorList>
    </citation>
    <scope>NUCLEOTIDE SEQUENCE [LARGE SCALE GENOMIC DNA]</scope>
    <source>
        <strain evidence="3">R-o-18</strain>
        <tissue evidence="3">Leaf</tissue>
    </source>
</reference>
<protein>
    <recommendedName>
        <fullName evidence="5">Secreted protein</fullName>
    </recommendedName>
</protein>
<proteinExistence type="predicted"/>